<sequence>MPDTRPDREAGSEWDRDVLLALIGSGQLAVERIPRGDPWMVLAGIDRADASEDWLRVLASWPNIGVRQALAAHAAERRDIAEVLAGDEVCSVAACAAQLWELPEELALRLADRTEACVRVALASSWHAPPRILAELIARGGSPPLHPCPHSPDDVAALRDVRLAAAGNQATPVAAVGPFAIEWDPLMALALAGRPDLAEETYDRLVALQDPQVTDRVAINWAAPADLLRRLYDMEAGRWRGLVLANPRTPLDLLVRHSHAGGSPNTDNHPDLDGLRVLAANVDPKVRLVAAASHRIPEELRALLIADPDFEVALRAVRHVSASPEQIRATAVRHGPATFSTLAAHPSCPPDVLLTIATHPQAPAEAVTDVAWNEASPPAALEACLRYPENAVYVAGNPAAPPDVLVELASHPDMEVLLELARNPSLPSPAGDRILAFATAQHRRTSG</sequence>
<dbReference type="RefSeq" id="WP_147432620.1">
    <property type="nucleotide sequence ID" value="NZ_BONH01000025.1"/>
</dbReference>
<dbReference type="EMBL" id="BONH01000025">
    <property type="protein sequence ID" value="GIG00145.1"/>
    <property type="molecule type" value="Genomic_DNA"/>
</dbReference>
<dbReference type="Proteomes" id="UP000659904">
    <property type="component" value="Unassembled WGS sequence"/>
</dbReference>
<accession>A0A8J3KQG3</accession>
<dbReference type="InterPro" id="IPR011989">
    <property type="entry name" value="ARM-like"/>
</dbReference>
<dbReference type="Gene3D" id="1.25.10.10">
    <property type="entry name" value="Leucine-rich Repeat Variant"/>
    <property type="match status" value="2"/>
</dbReference>
<evidence type="ECO:0008006" key="3">
    <source>
        <dbReference type="Google" id="ProtNLM"/>
    </source>
</evidence>
<gene>
    <name evidence="1" type="ORF">Cci01nite_52380</name>
</gene>
<reference evidence="1 2" key="1">
    <citation type="submission" date="2021-01" db="EMBL/GenBank/DDBJ databases">
        <title>Whole genome shotgun sequence of Catellatospora citrea NBRC 14495.</title>
        <authorList>
            <person name="Komaki H."/>
            <person name="Tamura T."/>
        </authorList>
    </citation>
    <scope>NUCLEOTIDE SEQUENCE [LARGE SCALE GENOMIC DNA]</scope>
    <source>
        <strain evidence="1 2">NBRC 14495</strain>
    </source>
</reference>
<evidence type="ECO:0000313" key="1">
    <source>
        <dbReference type="EMBL" id="GIG00145.1"/>
    </source>
</evidence>
<organism evidence="1 2">
    <name type="scientific">Catellatospora citrea</name>
    <dbReference type="NCBI Taxonomy" id="53366"/>
    <lineage>
        <taxon>Bacteria</taxon>
        <taxon>Bacillati</taxon>
        <taxon>Actinomycetota</taxon>
        <taxon>Actinomycetes</taxon>
        <taxon>Micromonosporales</taxon>
        <taxon>Micromonosporaceae</taxon>
        <taxon>Catellatospora</taxon>
    </lineage>
</organism>
<proteinExistence type="predicted"/>
<keyword evidence="2" id="KW-1185">Reference proteome</keyword>
<protein>
    <recommendedName>
        <fullName evidence="3">Leucine rich repeat (LRR) protein</fullName>
    </recommendedName>
</protein>
<dbReference type="AlphaFoldDB" id="A0A8J3KQG3"/>
<evidence type="ECO:0000313" key="2">
    <source>
        <dbReference type="Proteomes" id="UP000659904"/>
    </source>
</evidence>
<comment type="caution">
    <text evidence="1">The sequence shown here is derived from an EMBL/GenBank/DDBJ whole genome shotgun (WGS) entry which is preliminary data.</text>
</comment>
<name>A0A8J3KQG3_9ACTN</name>